<protein>
    <submittedName>
        <fullName evidence="1">Uncharacterized protein</fullName>
    </submittedName>
</protein>
<evidence type="ECO:0000313" key="2">
    <source>
        <dbReference type="Proteomes" id="UP000054007"/>
    </source>
</evidence>
<gene>
    <name evidence="1" type="ORF">CYLTODRAFT_463017</name>
</gene>
<keyword evidence="2" id="KW-1185">Reference proteome</keyword>
<dbReference type="AlphaFoldDB" id="A0A0D7B8P5"/>
<sequence length="639" mass="72021">MYSGCGRETDWVLQMMYWPAALPDTVDTYSGAFDGAIAKRAYHGHFRRLLVGYMNVGARESRAAWIQTEISADFDIQWRFCRQAECACPNHKIPQLLHQSALVESNDEKICRSLSLNNDEPGTTEIAAVRSAISTIQAKATNVSNTVQELRELRQLLSAQIEHVDATLRDLEVESVKMVEVIAARKLPLNPVRRLPNELLQKIFRDLVSLEGHVSCEQESVYPTPWLTPNGNESPLWALELVCKGWREALMGDTEIWSIVHIQVSPTNFDPYFSSRTYSQVLMHLDRSGQSDLSMTISLAPDFHEDHIPAPFLAFLLPYASRIRKFQLVLPFRLLQDFSCMAPRLRGVESLYLINACTRLADAIQRPIPSQVTSFAQCTRLQSLVLADSMNKLMSLDLHWRSLRTVTATHNFIPIFGPVQSPSPRPGQYRHLLDMAKDLEDVYLDLEVCHQLPLVVVPAAIVCARLINLDLCIRPGCDGSNFAVEQLFRNVSLPSLETLLVQGRFANGQVTGADINSSALRALFRCIPSTLRSCHITGLRLATLEILFDLFNPLQRLESMILKDIDSLRPVGKPLSLAPFVEPLLELTELDVIFPKLHTLELEGQFCPEGDIEQKVRRLAYRLRTNGVLKGFRVLTVTK</sequence>
<accession>A0A0D7B8P5</accession>
<dbReference type="EMBL" id="KN880549">
    <property type="protein sequence ID" value="KIY66610.1"/>
    <property type="molecule type" value="Genomic_DNA"/>
</dbReference>
<name>A0A0D7B8P5_9AGAR</name>
<reference evidence="1 2" key="1">
    <citation type="journal article" date="2015" name="Fungal Genet. Biol.">
        <title>Evolution of novel wood decay mechanisms in Agaricales revealed by the genome sequences of Fistulina hepatica and Cylindrobasidium torrendii.</title>
        <authorList>
            <person name="Floudas D."/>
            <person name="Held B.W."/>
            <person name="Riley R."/>
            <person name="Nagy L.G."/>
            <person name="Koehler G."/>
            <person name="Ransdell A.S."/>
            <person name="Younus H."/>
            <person name="Chow J."/>
            <person name="Chiniquy J."/>
            <person name="Lipzen A."/>
            <person name="Tritt A."/>
            <person name="Sun H."/>
            <person name="Haridas S."/>
            <person name="LaButti K."/>
            <person name="Ohm R.A."/>
            <person name="Kues U."/>
            <person name="Blanchette R.A."/>
            <person name="Grigoriev I.V."/>
            <person name="Minto R.E."/>
            <person name="Hibbett D.S."/>
        </authorList>
    </citation>
    <scope>NUCLEOTIDE SEQUENCE [LARGE SCALE GENOMIC DNA]</scope>
    <source>
        <strain evidence="1 2">FP15055 ss-10</strain>
    </source>
</reference>
<dbReference type="OrthoDB" id="3365698at2759"/>
<dbReference type="Proteomes" id="UP000054007">
    <property type="component" value="Unassembled WGS sequence"/>
</dbReference>
<proteinExistence type="predicted"/>
<organism evidence="1 2">
    <name type="scientific">Cylindrobasidium torrendii FP15055 ss-10</name>
    <dbReference type="NCBI Taxonomy" id="1314674"/>
    <lineage>
        <taxon>Eukaryota</taxon>
        <taxon>Fungi</taxon>
        <taxon>Dikarya</taxon>
        <taxon>Basidiomycota</taxon>
        <taxon>Agaricomycotina</taxon>
        <taxon>Agaricomycetes</taxon>
        <taxon>Agaricomycetidae</taxon>
        <taxon>Agaricales</taxon>
        <taxon>Marasmiineae</taxon>
        <taxon>Physalacriaceae</taxon>
        <taxon>Cylindrobasidium</taxon>
    </lineage>
</organism>
<evidence type="ECO:0000313" key="1">
    <source>
        <dbReference type="EMBL" id="KIY66610.1"/>
    </source>
</evidence>